<gene>
    <name evidence="5" type="ORF">VW23_007950</name>
</gene>
<dbReference type="PANTHER" id="PTHR12128">
    <property type="entry name" value="DIHYDRODIPICOLINATE SYNTHASE"/>
    <property type="match status" value="1"/>
</dbReference>
<evidence type="ECO:0000256" key="1">
    <source>
        <dbReference type="ARBA" id="ARBA00007592"/>
    </source>
</evidence>
<dbReference type="PANTHER" id="PTHR12128:SF66">
    <property type="entry name" value="4-HYDROXY-2-OXOGLUTARATE ALDOLASE, MITOCHONDRIAL"/>
    <property type="match status" value="1"/>
</dbReference>
<proteinExistence type="inferred from homology"/>
<dbReference type="PIRSF" id="PIRSF001365">
    <property type="entry name" value="DHDPS"/>
    <property type="match status" value="1"/>
</dbReference>
<dbReference type="SMART" id="SM01130">
    <property type="entry name" value="DHDPS"/>
    <property type="match status" value="1"/>
</dbReference>
<organism evidence="5 6">
    <name type="scientific">Devosia insulae DS-56</name>
    <dbReference type="NCBI Taxonomy" id="1116389"/>
    <lineage>
        <taxon>Bacteria</taxon>
        <taxon>Pseudomonadati</taxon>
        <taxon>Pseudomonadota</taxon>
        <taxon>Alphaproteobacteria</taxon>
        <taxon>Hyphomicrobiales</taxon>
        <taxon>Devosiaceae</taxon>
        <taxon>Devosia</taxon>
    </lineage>
</organism>
<dbReference type="InterPro" id="IPR013785">
    <property type="entry name" value="Aldolase_TIM"/>
</dbReference>
<evidence type="ECO:0000313" key="6">
    <source>
        <dbReference type="Proteomes" id="UP000095463"/>
    </source>
</evidence>
<dbReference type="SUPFAM" id="SSF51569">
    <property type="entry name" value="Aldolase"/>
    <property type="match status" value="1"/>
</dbReference>
<dbReference type="EMBL" id="LAJE02000022">
    <property type="protein sequence ID" value="OEO33180.1"/>
    <property type="molecule type" value="Genomic_DNA"/>
</dbReference>
<name>A0A1E5XX80_9HYPH</name>
<keyword evidence="2 3" id="KW-0456">Lyase</keyword>
<reference evidence="5 6" key="1">
    <citation type="journal article" date="2015" name="Genome Announc.">
        <title>Genome Assemblies of Three Soil-Associated Devosia species: D. insulae, D. limi, and D. soli.</title>
        <authorList>
            <person name="Hassan Y.I."/>
            <person name="Lepp D."/>
            <person name="Zhou T."/>
        </authorList>
    </citation>
    <scope>NUCLEOTIDE SEQUENCE [LARGE SCALE GENOMIC DNA]</scope>
    <source>
        <strain evidence="5 6">DS-56</strain>
    </source>
</reference>
<dbReference type="InterPro" id="IPR002220">
    <property type="entry name" value="DapA-like"/>
</dbReference>
<dbReference type="Proteomes" id="UP000095463">
    <property type="component" value="Unassembled WGS sequence"/>
</dbReference>
<comment type="similarity">
    <text evidence="1 3">Belongs to the DapA family.</text>
</comment>
<dbReference type="RefSeq" id="WP_069907704.1">
    <property type="nucleotide sequence ID" value="NZ_LAJE02000022.1"/>
</dbReference>
<sequence length="310" mass="33236">MTRLTEAARGVYVIAVTPFEENGALDLESVDRMVDFYEAAGVDGLTVLGQLGEAPKLTAEESKLVVERVLRRLDGRLPVVVGVSAPGLAPMQELATAVMGEGAAGVMVAPPWTIKTDDQAYGFYQSVGEALGDTPFVLQDYPLTTNVTIVPKVIDRIIKDVPNCVMLKHEDWPGLAKITALRASSDKGETRRISILCGNGGLFLPEEMGRGADGAMTGFCYPEMMVGVVREHVAGNLERAAELFAAYLPLARYEQQQGIGLAARKYVLAKRGVIKSGALRKPRPALSALDIADVERLLSAQAKRLAEIGA</sequence>
<evidence type="ECO:0000256" key="4">
    <source>
        <dbReference type="PIRSR" id="PIRSR001365-2"/>
    </source>
</evidence>
<evidence type="ECO:0000256" key="2">
    <source>
        <dbReference type="ARBA" id="ARBA00023239"/>
    </source>
</evidence>
<accession>A0A1E5XX80</accession>
<dbReference type="GO" id="GO:0008840">
    <property type="term" value="F:4-hydroxy-tetrahydrodipicolinate synthase activity"/>
    <property type="evidence" value="ECO:0007669"/>
    <property type="project" value="TreeGrafter"/>
</dbReference>
<evidence type="ECO:0000256" key="3">
    <source>
        <dbReference type="PIRNR" id="PIRNR001365"/>
    </source>
</evidence>
<dbReference type="OrthoDB" id="9796205at2"/>
<comment type="caution">
    <text evidence="5">The sequence shown here is derived from an EMBL/GenBank/DDBJ whole genome shotgun (WGS) entry which is preliminary data.</text>
</comment>
<dbReference type="AlphaFoldDB" id="A0A1E5XX80"/>
<dbReference type="CDD" id="cd00408">
    <property type="entry name" value="DHDPS-like"/>
    <property type="match status" value="1"/>
</dbReference>
<keyword evidence="6" id="KW-1185">Reference proteome</keyword>
<dbReference type="Gene3D" id="3.20.20.70">
    <property type="entry name" value="Aldolase class I"/>
    <property type="match status" value="1"/>
</dbReference>
<evidence type="ECO:0000313" key="5">
    <source>
        <dbReference type="EMBL" id="OEO33180.1"/>
    </source>
</evidence>
<dbReference type="GO" id="GO:0005829">
    <property type="term" value="C:cytosol"/>
    <property type="evidence" value="ECO:0007669"/>
    <property type="project" value="TreeGrafter"/>
</dbReference>
<dbReference type="PRINTS" id="PR00146">
    <property type="entry name" value="DHPICSNTHASE"/>
</dbReference>
<dbReference type="Pfam" id="PF00701">
    <property type="entry name" value="DHDPS"/>
    <property type="match status" value="1"/>
</dbReference>
<feature type="binding site" evidence="4">
    <location>
        <position position="216"/>
    </location>
    <ligand>
        <name>pyruvate</name>
        <dbReference type="ChEBI" id="CHEBI:15361"/>
    </ligand>
</feature>
<protein>
    <submittedName>
        <fullName evidence="5">Dihydrodipicolinate synthase family protein</fullName>
    </submittedName>
</protein>